<dbReference type="AlphaFoldDB" id="A0A9Q1DSQ9"/>
<evidence type="ECO:0000313" key="3">
    <source>
        <dbReference type="Proteomes" id="UP001152803"/>
    </source>
</evidence>
<dbReference type="OrthoDB" id="5915660at2759"/>
<evidence type="ECO:0000256" key="1">
    <source>
        <dbReference type="SAM" id="MobiDB-lite"/>
    </source>
</evidence>
<organism evidence="2 3">
    <name type="scientific">Conger conger</name>
    <name type="common">Conger eel</name>
    <name type="synonym">Muraena conger</name>
    <dbReference type="NCBI Taxonomy" id="82655"/>
    <lineage>
        <taxon>Eukaryota</taxon>
        <taxon>Metazoa</taxon>
        <taxon>Chordata</taxon>
        <taxon>Craniata</taxon>
        <taxon>Vertebrata</taxon>
        <taxon>Euteleostomi</taxon>
        <taxon>Actinopterygii</taxon>
        <taxon>Neopterygii</taxon>
        <taxon>Teleostei</taxon>
        <taxon>Anguilliformes</taxon>
        <taxon>Congridae</taxon>
        <taxon>Conger</taxon>
    </lineage>
</organism>
<feature type="region of interest" description="Disordered" evidence="1">
    <location>
        <begin position="93"/>
        <end position="116"/>
    </location>
</feature>
<comment type="caution">
    <text evidence="2">The sequence shown here is derived from an EMBL/GenBank/DDBJ whole genome shotgun (WGS) entry which is preliminary data.</text>
</comment>
<evidence type="ECO:0000313" key="2">
    <source>
        <dbReference type="EMBL" id="KAJ8279449.1"/>
    </source>
</evidence>
<keyword evidence="3" id="KW-1185">Reference proteome</keyword>
<accession>A0A9Q1DSQ9</accession>
<sequence>MSQSQSSQTSDIVSQDVFNQLLEMLDQSSFHSVQPIELNFSDSPTDGSAANTIQISMDCITMRGPEDPFSVSTRPFQPGVLLILDNSSDQLSVEDVKGDSRSAERDSRTVHTSKAKFPQHDCEWADTGI</sequence>
<gene>
    <name evidence="2" type="ORF">COCON_G00065150</name>
</gene>
<name>A0A9Q1DSQ9_CONCO</name>
<dbReference type="EMBL" id="JAFJMO010000004">
    <property type="protein sequence ID" value="KAJ8279449.1"/>
    <property type="molecule type" value="Genomic_DNA"/>
</dbReference>
<dbReference type="Proteomes" id="UP001152803">
    <property type="component" value="Unassembled WGS sequence"/>
</dbReference>
<reference evidence="2" key="1">
    <citation type="journal article" date="2023" name="Science">
        <title>Genome structures resolve the early diversification of teleost fishes.</title>
        <authorList>
            <person name="Parey E."/>
            <person name="Louis A."/>
            <person name="Montfort J."/>
            <person name="Bouchez O."/>
            <person name="Roques C."/>
            <person name="Iampietro C."/>
            <person name="Lluch J."/>
            <person name="Castinel A."/>
            <person name="Donnadieu C."/>
            <person name="Desvignes T."/>
            <person name="Floi Bucao C."/>
            <person name="Jouanno E."/>
            <person name="Wen M."/>
            <person name="Mejri S."/>
            <person name="Dirks R."/>
            <person name="Jansen H."/>
            <person name="Henkel C."/>
            <person name="Chen W.J."/>
            <person name="Zahm M."/>
            <person name="Cabau C."/>
            <person name="Klopp C."/>
            <person name="Thompson A.W."/>
            <person name="Robinson-Rechavi M."/>
            <person name="Braasch I."/>
            <person name="Lecointre G."/>
            <person name="Bobe J."/>
            <person name="Postlethwait J.H."/>
            <person name="Berthelot C."/>
            <person name="Roest Crollius H."/>
            <person name="Guiguen Y."/>
        </authorList>
    </citation>
    <scope>NUCLEOTIDE SEQUENCE</scope>
    <source>
        <strain evidence="2">Concon-B</strain>
    </source>
</reference>
<protein>
    <submittedName>
        <fullName evidence="2">Uncharacterized protein</fullName>
    </submittedName>
</protein>
<proteinExistence type="predicted"/>
<feature type="compositionally biased region" description="Basic and acidic residues" evidence="1">
    <location>
        <begin position="94"/>
        <end position="109"/>
    </location>
</feature>